<sequence>MHEMNLIKEAFPYYGPPAEMEYPAQVYAARSWNANGSWNPGKQRDAPWRDHPNFRWSDADQNQPAPQAQNFQNRVEGPSGWSSRNPERTNKWGNRNQGGNSNWSSGNQPNWSGRNQQGTPADSYVPPHQRGFSGGYGTNGSFHPQQGQRYNNYSNQQGNPHFNQGPGYSRHASGSGQPYHKQQQKPTDDLVGDLLNTQQHLHNDIQANNDVVHKLQDAQMEQKAAMDMLARQLSQIATSVSEMRGNEGRIPATVKMPRKENVSLITLQPDGNQERPIMQIGDGELLGGGSDDQLIKEMEQAEDNLELRRKELESPLPQVADQIFLDPEEEVASKEDKQEGEKTEEKKEAAIAIEEDVSGVIQRKRIPSKQSDPGMFTLPISIGNIEITHVMCDLRASINVLPLSVYQKLSGAKMVDARVVIQLADCSCIRPEGVLENMIVKVHGFIYPMDFYVIKTAGSESAGSSGVLLGRPFLKTAKTIINVFDGTLCLDYYGEKYTLSIKEATKKPTDMEDLHSVEDIAPPVYEYSMEELLQEGYVEVEGNNEIEREVVKWNQEVQTQGITDQKIDEVIMNFCLGSQAAWSSGPIQLQKEEDDKDGKRQ</sequence>
<dbReference type="PANTHER" id="PTHR33067">
    <property type="entry name" value="RNA-DIRECTED DNA POLYMERASE-RELATED"/>
    <property type="match status" value="1"/>
</dbReference>
<dbReference type="Proteomes" id="UP001567538">
    <property type="component" value="Unassembled WGS sequence"/>
</dbReference>
<feature type="region of interest" description="Disordered" evidence="1">
    <location>
        <begin position="33"/>
        <end position="185"/>
    </location>
</feature>
<name>A0ABD1GQ42_SALDI</name>
<dbReference type="EMBL" id="JBEAFC010000008">
    <property type="protein sequence ID" value="KAL1545168.1"/>
    <property type="molecule type" value="Genomic_DNA"/>
</dbReference>
<organism evidence="2 3">
    <name type="scientific">Salvia divinorum</name>
    <name type="common">Maria pastora</name>
    <name type="synonym">Diviner's sage</name>
    <dbReference type="NCBI Taxonomy" id="28513"/>
    <lineage>
        <taxon>Eukaryota</taxon>
        <taxon>Viridiplantae</taxon>
        <taxon>Streptophyta</taxon>
        <taxon>Embryophyta</taxon>
        <taxon>Tracheophyta</taxon>
        <taxon>Spermatophyta</taxon>
        <taxon>Magnoliopsida</taxon>
        <taxon>eudicotyledons</taxon>
        <taxon>Gunneridae</taxon>
        <taxon>Pentapetalae</taxon>
        <taxon>asterids</taxon>
        <taxon>lamiids</taxon>
        <taxon>Lamiales</taxon>
        <taxon>Lamiaceae</taxon>
        <taxon>Nepetoideae</taxon>
        <taxon>Mentheae</taxon>
        <taxon>Salviinae</taxon>
        <taxon>Salvia</taxon>
        <taxon>Salvia subgen. Calosphace</taxon>
    </lineage>
</organism>
<dbReference type="InterPro" id="IPR021109">
    <property type="entry name" value="Peptidase_aspartic_dom_sf"/>
</dbReference>
<comment type="caution">
    <text evidence="2">The sequence shown here is derived from an EMBL/GenBank/DDBJ whole genome shotgun (WGS) entry which is preliminary data.</text>
</comment>
<feature type="compositionally biased region" description="Basic and acidic residues" evidence="1">
    <location>
        <begin position="42"/>
        <end position="53"/>
    </location>
</feature>
<dbReference type="CDD" id="cd00303">
    <property type="entry name" value="retropepsin_like"/>
    <property type="match status" value="1"/>
</dbReference>
<proteinExistence type="predicted"/>
<dbReference type="AlphaFoldDB" id="A0ABD1GQ42"/>
<evidence type="ECO:0000313" key="2">
    <source>
        <dbReference type="EMBL" id="KAL1545168.1"/>
    </source>
</evidence>
<dbReference type="Gene3D" id="2.40.70.10">
    <property type="entry name" value="Acid Proteases"/>
    <property type="match status" value="1"/>
</dbReference>
<dbReference type="PANTHER" id="PTHR33067:SF15">
    <property type="entry name" value="RNA-DIRECTED DNA POLYMERASE"/>
    <property type="match status" value="1"/>
</dbReference>
<feature type="compositionally biased region" description="Low complexity" evidence="1">
    <location>
        <begin position="92"/>
        <end position="113"/>
    </location>
</feature>
<protein>
    <submittedName>
        <fullName evidence="2">Uncharacterized protein</fullName>
    </submittedName>
</protein>
<gene>
    <name evidence="2" type="ORF">AAHA92_21921</name>
</gene>
<feature type="compositionally biased region" description="Polar residues" evidence="1">
    <location>
        <begin position="139"/>
        <end position="162"/>
    </location>
</feature>
<reference evidence="2 3" key="1">
    <citation type="submission" date="2024-06" db="EMBL/GenBank/DDBJ databases">
        <title>A chromosome level genome sequence of Diviner's sage (Salvia divinorum).</title>
        <authorList>
            <person name="Ford S.A."/>
            <person name="Ro D.-K."/>
            <person name="Ness R.W."/>
            <person name="Phillips M.A."/>
        </authorList>
    </citation>
    <scope>NUCLEOTIDE SEQUENCE [LARGE SCALE GENOMIC DNA]</scope>
    <source>
        <strain evidence="2">SAF-2024a</strain>
        <tissue evidence="2">Leaf</tissue>
    </source>
</reference>
<feature type="compositionally biased region" description="Polar residues" evidence="1">
    <location>
        <begin position="172"/>
        <end position="185"/>
    </location>
</feature>
<feature type="compositionally biased region" description="Basic and acidic residues" evidence="1">
    <location>
        <begin position="331"/>
        <end position="346"/>
    </location>
</feature>
<feature type="region of interest" description="Disordered" evidence="1">
    <location>
        <begin position="327"/>
        <end position="346"/>
    </location>
</feature>
<evidence type="ECO:0000313" key="3">
    <source>
        <dbReference type="Proteomes" id="UP001567538"/>
    </source>
</evidence>
<accession>A0ABD1GQ42</accession>
<feature type="compositionally biased region" description="Low complexity" evidence="1">
    <location>
        <begin position="59"/>
        <end position="73"/>
    </location>
</feature>
<keyword evidence="3" id="KW-1185">Reference proteome</keyword>
<evidence type="ECO:0000256" key="1">
    <source>
        <dbReference type="SAM" id="MobiDB-lite"/>
    </source>
</evidence>